<dbReference type="PANTHER" id="PTHR12631">
    <property type="entry name" value="ALPHA-L-IDURONIDASE"/>
    <property type="match status" value="1"/>
</dbReference>
<proteinExistence type="inferred from homology"/>
<dbReference type="SUPFAM" id="SSF49344">
    <property type="entry name" value="CBD9-like"/>
    <property type="match status" value="1"/>
</dbReference>
<evidence type="ECO:0000313" key="6">
    <source>
        <dbReference type="Proteomes" id="UP000245202"/>
    </source>
</evidence>
<evidence type="ECO:0000313" key="5">
    <source>
        <dbReference type="EMBL" id="GBG11568.1"/>
    </source>
</evidence>
<dbReference type="InterPro" id="IPR017853">
    <property type="entry name" value="GH"/>
</dbReference>
<dbReference type="CDD" id="cd09621">
    <property type="entry name" value="CBM9_like_5"/>
    <property type="match status" value="1"/>
</dbReference>
<dbReference type="InterPro" id="IPR008979">
    <property type="entry name" value="Galactose-bd-like_sf"/>
</dbReference>
<keyword evidence="6" id="KW-1185">Reference proteome</keyword>
<evidence type="ECO:0000259" key="3">
    <source>
        <dbReference type="Pfam" id="PF02018"/>
    </source>
</evidence>
<dbReference type="InterPro" id="IPR010502">
    <property type="entry name" value="Carb-bd_dom_fam9"/>
</dbReference>
<dbReference type="Gene3D" id="2.60.120.260">
    <property type="entry name" value="Galactose-binding domain-like"/>
    <property type="match status" value="2"/>
</dbReference>
<dbReference type="SUPFAM" id="SSF51445">
    <property type="entry name" value="(Trans)glycosidases"/>
    <property type="match status" value="1"/>
</dbReference>
<protein>
    <submittedName>
        <fullName evidence="5">Uncharacterized protein</fullName>
    </submittedName>
</protein>
<evidence type="ECO:0000256" key="2">
    <source>
        <dbReference type="ARBA" id="ARBA00022801"/>
    </source>
</evidence>
<sequence length="1081" mass="116509">MTATATTQYLGSALIPVESNIIYELSAWIKTSGISVSDSASVNALMVDANMNAIGWYNTMKLIRTGGSQDWTKYTTELSQFAAGTAYIRIYVRLDGNSSGSVWFDDVELKVSDNMLVNGGFESGLWSPRAGGSLDTAVKRNGNQSASMTAATTTQYWGSVLIPIQSNEVYTLSTWIKTSGISVSDAASVNALVIDANMNSLGWHDTMKLIQTGGSQDWTEYTTELSRFAVGAAYIRIYVRLDANAGGDVWFDDIVFKPKDFVIGIDGPTGHIFSANEPAILSLTLKNSTNQIKNVQVDYGVKDSGNNLIATGNFNADVPVSGVLDQDLDFSAIDRYGVYTLEVTATGDNGNINEQESFPFSRAPAPGESSPSSVFGTAIHLLNKTDANYVDTYLTQIAQTGIQWIRDDARWTVAETVKGQISIPPAWDMFVDTALSKGISPLFIVDYGNPFYDDGKAPYTDEGIAAYARYAGELAEHFLGRVDHFEIWNEWNIGGGNPDRLSPEAYAKVLKAAYAAIKAVNPDAIVIGGATSGADAGWISRVLAAGGYDDMDAVSVHPYTYPINPDDGGFVASLQSIKNLFLAYGPAKPIWVTEIGWPTSESLTRGVSELTSGANVVKTYTLALGSGLADKVFWYDFKNDPKPPTSLEGHFGLVRGEHEGTPWSAKENYVAYRSLTNMLSGSEFVQAYAAGDQVQAYRFYRNSDQKDVLVLWSKGDIKNLALTLGTSTAASYDLFGNSSSATTDGNGIITLPISEVPVYVEGNFAQNIEVKDPYQVRVDPQLLETPQGKQWHVSISIDNNMNTGISGEIQIIGSSPWDQGSQNKTFAAAANQTATVTYAFPGNPEPKLYDLQIQTTLNGGVSAVVDRRISFLAAQQTSTAPIIDGVLSPGEWSDAMPILIDQTSQVQMSNWGGVNDLSGTGFIQWDDDYFYYAVAIKDDVHVQADTNGDIWKGDSIQFTIDPGRKSGASNLGYNEIGIALNPNTSNVVVWRWTAASGVSSLSNAQASVIRDDNSNTTTYEMAIPWDALLPAGVTAAPGSNFGFAMLINDNDGSGRRGWMEYMGGIGSGKDRSAFGDLLLVP</sequence>
<dbReference type="GO" id="GO:0016052">
    <property type="term" value="P:carbohydrate catabolic process"/>
    <property type="evidence" value="ECO:0007669"/>
    <property type="project" value="InterPro"/>
</dbReference>
<accession>A0A2R5F205</accession>
<gene>
    <name evidence="5" type="ORF">PAT3040_06394</name>
</gene>
<dbReference type="GO" id="GO:0004553">
    <property type="term" value="F:hydrolase activity, hydrolyzing O-glycosyl compounds"/>
    <property type="evidence" value="ECO:0007669"/>
    <property type="project" value="InterPro"/>
</dbReference>
<dbReference type="GO" id="GO:0030246">
    <property type="term" value="F:carbohydrate binding"/>
    <property type="evidence" value="ECO:0007669"/>
    <property type="project" value="InterPro"/>
</dbReference>
<feature type="domain" description="Carbohydrate-binding" evidence="4">
    <location>
        <begin position="883"/>
        <end position="1080"/>
    </location>
</feature>
<dbReference type="Gene3D" id="3.20.20.80">
    <property type="entry name" value="Glycosidases"/>
    <property type="match status" value="1"/>
</dbReference>
<evidence type="ECO:0000259" key="4">
    <source>
        <dbReference type="Pfam" id="PF06452"/>
    </source>
</evidence>
<dbReference type="InterPro" id="IPR003305">
    <property type="entry name" value="CenC_carb-bd"/>
</dbReference>
<feature type="domain" description="CBM-cenC" evidence="3">
    <location>
        <begin position="114"/>
        <end position="225"/>
    </location>
</feature>
<dbReference type="AlphaFoldDB" id="A0A2R5F205"/>
<name>A0A2R5F205_9BACL</name>
<dbReference type="SUPFAM" id="SSF49785">
    <property type="entry name" value="Galactose-binding domain-like"/>
    <property type="match status" value="1"/>
</dbReference>
<reference evidence="5 6" key="1">
    <citation type="submission" date="2017-08" db="EMBL/GenBank/DDBJ databases">
        <title>Substantial Increase in Enzyme Production by Combined Drug-Resistance Mutations in Paenibacillus agaridevorans.</title>
        <authorList>
            <person name="Tanaka Y."/>
            <person name="Funane K."/>
            <person name="Hosaka T."/>
            <person name="Shiwa Y."/>
            <person name="Fujita N."/>
            <person name="Miyazaki T."/>
            <person name="Yoshikawa H."/>
            <person name="Murakami K."/>
            <person name="Kasahara K."/>
            <person name="Inaoka T."/>
            <person name="Hiraga Y."/>
            <person name="Ochi K."/>
        </authorList>
    </citation>
    <scope>NUCLEOTIDE SEQUENCE [LARGE SCALE GENOMIC DNA]</scope>
    <source>
        <strain evidence="5 6">T-3040</strain>
    </source>
</reference>
<dbReference type="InterPro" id="IPR051923">
    <property type="entry name" value="Glycosyl_Hydrolase_39"/>
</dbReference>
<dbReference type="PANTHER" id="PTHR12631:SF10">
    <property type="entry name" value="BETA-XYLOSIDASE-LIKE PROTEIN-RELATED"/>
    <property type="match status" value="1"/>
</dbReference>
<dbReference type="EMBL" id="BDQX01000413">
    <property type="protein sequence ID" value="GBG11568.1"/>
    <property type="molecule type" value="Genomic_DNA"/>
</dbReference>
<comment type="similarity">
    <text evidence="1">Belongs to the glycosyl hydrolase 10 (cellulase F) family.</text>
</comment>
<keyword evidence="2" id="KW-0378">Hydrolase</keyword>
<evidence type="ECO:0000256" key="1">
    <source>
        <dbReference type="ARBA" id="ARBA00007495"/>
    </source>
</evidence>
<comment type="caution">
    <text evidence="5">The sequence shown here is derived from an EMBL/GenBank/DDBJ whole genome shotgun (WGS) entry which is preliminary data.</text>
</comment>
<dbReference type="Pfam" id="PF06452">
    <property type="entry name" value="CBM9_1"/>
    <property type="match status" value="1"/>
</dbReference>
<dbReference type="Proteomes" id="UP000245202">
    <property type="component" value="Unassembled WGS sequence"/>
</dbReference>
<dbReference type="Gene3D" id="2.60.40.1190">
    <property type="match status" value="1"/>
</dbReference>
<organism evidence="5 6">
    <name type="scientific">Paenibacillus agaridevorans</name>
    <dbReference type="NCBI Taxonomy" id="171404"/>
    <lineage>
        <taxon>Bacteria</taxon>
        <taxon>Bacillati</taxon>
        <taxon>Bacillota</taxon>
        <taxon>Bacilli</taxon>
        <taxon>Bacillales</taxon>
        <taxon>Paenibacillaceae</taxon>
        <taxon>Paenibacillus</taxon>
    </lineage>
</organism>
<dbReference type="Pfam" id="PF02018">
    <property type="entry name" value="CBM_4_9"/>
    <property type="match status" value="1"/>
</dbReference>